<dbReference type="SUPFAM" id="SSF55785">
    <property type="entry name" value="PYP-like sensor domain (PAS domain)"/>
    <property type="match status" value="1"/>
</dbReference>
<keyword evidence="5 12" id="KW-0418">Kinase</keyword>
<dbReference type="SMART" id="SM00388">
    <property type="entry name" value="HisKA"/>
    <property type="match status" value="1"/>
</dbReference>
<dbReference type="PROSITE" id="PS50112">
    <property type="entry name" value="PAS"/>
    <property type="match status" value="1"/>
</dbReference>
<dbReference type="Pfam" id="PF02518">
    <property type="entry name" value="HATPase_c"/>
    <property type="match status" value="1"/>
</dbReference>
<dbReference type="Gene3D" id="1.10.287.130">
    <property type="match status" value="1"/>
</dbReference>
<dbReference type="SUPFAM" id="SSF55874">
    <property type="entry name" value="ATPase domain of HSP90 chaperone/DNA topoisomerase II/histidine kinase"/>
    <property type="match status" value="1"/>
</dbReference>
<dbReference type="InterPro" id="IPR000700">
    <property type="entry name" value="PAS-assoc_C"/>
</dbReference>
<evidence type="ECO:0000313" key="13">
    <source>
        <dbReference type="Proteomes" id="UP000220133"/>
    </source>
</evidence>
<dbReference type="GO" id="GO:0000155">
    <property type="term" value="F:phosphorelay sensor kinase activity"/>
    <property type="evidence" value="ECO:0007669"/>
    <property type="project" value="InterPro"/>
</dbReference>
<dbReference type="EMBL" id="CP023777">
    <property type="protein sequence ID" value="ATL49682.1"/>
    <property type="molecule type" value="Genomic_DNA"/>
</dbReference>
<dbReference type="PANTHER" id="PTHR43711:SF26">
    <property type="entry name" value="SENSOR HISTIDINE KINASE RCSC"/>
    <property type="match status" value="1"/>
</dbReference>
<dbReference type="InterPro" id="IPR036890">
    <property type="entry name" value="HATPase_C_sf"/>
</dbReference>
<evidence type="ECO:0000256" key="6">
    <source>
        <dbReference type="ARBA" id="ARBA00023012"/>
    </source>
</evidence>
<dbReference type="KEGG" id="cbae:COR50_00935"/>
<keyword evidence="6" id="KW-0902">Two-component regulatory system</keyword>
<dbReference type="CDD" id="cd00075">
    <property type="entry name" value="HATPase"/>
    <property type="match status" value="1"/>
</dbReference>
<keyword evidence="8" id="KW-0472">Membrane</keyword>
<evidence type="ECO:0000313" key="12">
    <source>
        <dbReference type="EMBL" id="ATL49682.1"/>
    </source>
</evidence>
<proteinExistence type="predicted"/>
<evidence type="ECO:0000256" key="7">
    <source>
        <dbReference type="SAM" id="Coils"/>
    </source>
</evidence>
<evidence type="ECO:0000259" key="9">
    <source>
        <dbReference type="PROSITE" id="PS50109"/>
    </source>
</evidence>
<dbReference type="InterPro" id="IPR050736">
    <property type="entry name" value="Sensor_HK_Regulatory"/>
</dbReference>
<dbReference type="SUPFAM" id="SSF47384">
    <property type="entry name" value="Homodimeric domain of signal transducing histidine kinase"/>
    <property type="match status" value="1"/>
</dbReference>
<dbReference type="Proteomes" id="UP000220133">
    <property type="component" value="Chromosome"/>
</dbReference>
<feature type="domain" description="PAC" evidence="11">
    <location>
        <begin position="133"/>
        <end position="183"/>
    </location>
</feature>
<dbReference type="EC" id="2.7.13.3" evidence="2"/>
<comment type="catalytic activity">
    <reaction evidence="1">
        <text>ATP + protein L-histidine = ADP + protein N-phospho-L-histidine.</text>
        <dbReference type="EC" id="2.7.13.3"/>
    </reaction>
</comment>
<keyword evidence="7" id="KW-0175">Coiled coil</keyword>
<dbReference type="CDD" id="cd00082">
    <property type="entry name" value="HisKA"/>
    <property type="match status" value="1"/>
</dbReference>
<evidence type="ECO:0000256" key="1">
    <source>
        <dbReference type="ARBA" id="ARBA00000085"/>
    </source>
</evidence>
<dbReference type="Gene3D" id="3.30.450.20">
    <property type="entry name" value="PAS domain"/>
    <property type="match status" value="1"/>
</dbReference>
<gene>
    <name evidence="12" type="ORF">COR50_00935</name>
</gene>
<dbReference type="SMART" id="SM00387">
    <property type="entry name" value="HATPase_c"/>
    <property type="match status" value="1"/>
</dbReference>
<dbReference type="OrthoDB" id="9808408at2"/>
<dbReference type="InterPro" id="IPR003661">
    <property type="entry name" value="HisK_dim/P_dom"/>
</dbReference>
<organism evidence="12 13">
    <name type="scientific">Chitinophaga caeni</name>
    <dbReference type="NCBI Taxonomy" id="2029983"/>
    <lineage>
        <taxon>Bacteria</taxon>
        <taxon>Pseudomonadati</taxon>
        <taxon>Bacteroidota</taxon>
        <taxon>Chitinophagia</taxon>
        <taxon>Chitinophagales</taxon>
        <taxon>Chitinophagaceae</taxon>
        <taxon>Chitinophaga</taxon>
    </lineage>
</organism>
<feature type="coiled-coil region" evidence="7">
    <location>
        <begin position="174"/>
        <end position="240"/>
    </location>
</feature>
<evidence type="ECO:0000256" key="4">
    <source>
        <dbReference type="ARBA" id="ARBA00022679"/>
    </source>
</evidence>
<dbReference type="SMART" id="SM00091">
    <property type="entry name" value="PAS"/>
    <property type="match status" value="1"/>
</dbReference>
<dbReference type="Pfam" id="PF00512">
    <property type="entry name" value="HisKA"/>
    <property type="match status" value="1"/>
</dbReference>
<accession>A0A291R0L4</accession>
<dbReference type="PROSITE" id="PS50109">
    <property type="entry name" value="HIS_KIN"/>
    <property type="match status" value="1"/>
</dbReference>
<keyword evidence="8" id="KW-0812">Transmembrane</keyword>
<keyword evidence="8" id="KW-1133">Transmembrane helix</keyword>
<dbReference type="InterPro" id="IPR004358">
    <property type="entry name" value="Sig_transdc_His_kin-like_C"/>
</dbReference>
<dbReference type="FunFam" id="3.30.565.10:FF:000006">
    <property type="entry name" value="Sensor histidine kinase WalK"/>
    <property type="match status" value="1"/>
</dbReference>
<dbReference type="InterPro" id="IPR035965">
    <property type="entry name" value="PAS-like_dom_sf"/>
</dbReference>
<name>A0A291R0L4_9BACT</name>
<reference evidence="12 13" key="1">
    <citation type="submission" date="2017-10" db="EMBL/GenBank/DDBJ databases">
        <title>Paenichitinophaga pekingensis gen. nov., sp. nov., isolated from activated sludge.</title>
        <authorList>
            <person name="Jin D."/>
            <person name="Kong X."/>
            <person name="Deng Y."/>
            <person name="Bai Z."/>
        </authorList>
    </citation>
    <scope>NUCLEOTIDE SEQUENCE [LARGE SCALE GENOMIC DNA]</scope>
    <source>
        <strain evidence="12 13">13</strain>
    </source>
</reference>
<protein>
    <recommendedName>
        <fullName evidence="2">histidine kinase</fullName>
        <ecNumber evidence="2">2.7.13.3</ecNumber>
    </recommendedName>
</protein>
<dbReference type="Pfam" id="PF13426">
    <property type="entry name" value="PAS_9"/>
    <property type="match status" value="1"/>
</dbReference>
<keyword evidence="4" id="KW-0808">Transferase</keyword>
<feature type="domain" description="PAS" evidence="10">
    <location>
        <begin position="56"/>
        <end position="101"/>
    </location>
</feature>
<keyword evidence="3" id="KW-0597">Phosphoprotein</keyword>
<dbReference type="InterPro" id="IPR036097">
    <property type="entry name" value="HisK_dim/P_sf"/>
</dbReference>
<dbReference type="CDD" id="cd00130">
    <property type="entry name" value="PAS"/>
    <property type="match status" value="1"/>
</dbReference>
<dbReference type="InterPro" id="IPR003594">
    <property type="entry name" value="HATPase_dom"/>
</dbReference>
<evidence type="ECO:0000259" key="11">
    <source>
        <dbReference type="PROSITE" id="PS50113"/>
    </source>
</evidence>
<dbReference type="Gene3D" id="3.30.565.10">
    <property type="entry name" value="Histidine kinase-like ATPase, C-terminal domain"/>
    <property type="match status" value="1"/>
</dbReference>
<evidence type="ECO:0000256" key="8">
    <source>
        <dbReference type="SAM" id="Phobius"/>
    </source>
</evidence>
<dbReference type="PROSITE" id="PS50113">
    <property type="entry name" value="PAC"/>
    <property type="match status" value="1"/>
</dbReference>
<feature type="domain" description="Histidine kinase" evidence="9">
    <location>
        <begin position="247"/>
        <end position="462"/>
    </location>
</feature>
<evidence type="ECO:0000256" key="2">
    <source>
        <dbReference type="ARBA" id="ARBA00012438"/>
    </source>
</evidence>
<sequence length="463" mass="52760">MGVICTVVVVTVAFLPHKNPNPAEVFIEHFFSLILVIGTTLLVIFVKRLYRTLEAEENQLTALIQHATEGIILTNEDGLIILANPEAENLFGYTSEEMLRKPIETLIPSRFREKHVGHRKNFNKQPADRKMGSGMALFALRKDGTEFPVEVSLSHFKQGYDKFVLAFVVDITMRKESEDRLLAQKQQLEELTRSMQRLNQDLEQKVDERTRNLQDALQQLEISQQELEEALHKEKELNEIKSRFVSMASHEFRTPLSAILSSAALIKKYEQTEDQQKREKHVQKIRDAVKHLNELLEDFLSLGRIEEGKVNIHPEDIPLASLMQETREEVQGLLKKGQHIDISVDAALVILTDKRLLKHIFVNLLTNAIKFSPENSPISWVANKTGENIRMEVADQGMGIPKEDQHYLFSSFFRAKNVTNIQGTGLGLHIVKRYVDMLSGNIQVESELGKGTSIIISFPNHTL</sequence>
<dbReference type="InterPro" id="IPR000014">
    <property type="entry name" value="PAS"/>
</dbReference>
<evidence type="ECO:0000256" key="3">
    <source>
        <dbReference type="ARBA" id="ARBA00022553"/>
    </source>
</evidence>
<dbReference type="InterPro" id="IPR005467">
    <property type="entry name" value="His_kinase_dom"/>
</dbReference>
<evidence type="ECO:0000259" key="10">
    <source>
        <dbReference type="PROSITE" id="PS50112"/>
    </source>
</evidence>
<dbReference type="NCBIfam" id="TIGR00229">
    <property type="entry name" value="sensory_box"/>
    <property type="match status" value="1"/>
</dbReference>
<dbReference type="PRINTS" id="PR00344">
    <property type="entry name" value="BCTRLSENSOR"/>
</dbReference>
<feature type="transmembrane region" description="Helical" evidence="8">
    <location>
        <begin position="30"/>
        <end position="50"/>
    </location>
</feature>
<evidence type="ECO:0000256" key="5">
    <source>
        <dbReference type="ARBA" id="ARBA00022777"/>
    </source>
</evidence>
<keyword evidence="13" id="KW-1185">Reference proteome</keyword>
<dbReference type="AlphaFoldDB" id="A0A291R0L4"/>
<dbReference type="PANTHER" id="PTHR43711">
    <property type="entry name" value="TWO-COMPONENT HISTIDINE KINASE"/>
    <property type="match status" value="1"/>
</dbReference>